<dbReference type="SMART" id="SM00312">
    <property type="entry name" value="PX"/>
    <property type="match status" value="1"/>
</dbReference>
<dbReference type="GO" id="GO:0005737">
    <property type="term" value="C:cytoplasm"/>
    <property type="evidence" value="ECO:0007669"/>
    <property type="project" value="TreeGrafter"/>
</dbReference>
<dbReference type="CDD" id="cd06093">
    <property type="entry name" value="PX_domain"/>
    <property type="match status" value="1"/>
</dbReference>
<dbReference type="InterPro" id="IPR000219">
    <property type="entry name" value="DH_dom"/>
</dbReference>
<dbReference type="CDD" id="cd00160">
    <property type="entry name" value="RhoGEF"/>
    <property type="match status" value="1"/>
</dbReference>
<evidence type="ECO:0000256" key="2">
    <source>
        <dbReference type="SAM" id="MobiDB-lite"/>
    </source>
</evidence>
<dbReference type="Pfam" id="PF00621">
    <property type="entry name" value="RhoGEF"/>
    <property type="match status" value="1"/>
</dbReference>
<evidence type="ECO:0000259" key="4">
    <source>
        <dbReference type="PROSITE" id="PS50057"/>
    </source>
</evidence>
<accession>A0A8S1N511</accession>
<evidence type="ECO:0008006" key="8">
    <source>
        <dbReference type="Google" id="ProtNLM"/>
    </source>
</evidence>
<proteinExistence type="predicted"/>
<feature type="domain" description="FERM" evidence="4">
    <location>
        <begin position="857"/>
        <end position="1197"/>
    </location>
</feature>
<protein>
    <recommendedName>
        <fullName evidence="8">DH domain-containing protein</fullName>
    </recommendedName>
</protein>
<dbReference type="PANTHER" id="PTHR12673">
    <property type="entry name" value="FACIOGENITAL DYSPLASIA PROTEIN"/>
    <property type="match status" value="1"/>
</dbReference>
<dbReference type="GO" id="GO:0035091">
    <property type="term" value="F:phosphatidylinositol binding"/>
    <property type="evidence" value="ECO:0007669"/>
    <property type="project" value="InterPro"/>
</dbReference>
<sequence>MIKKYFHILLQLKQRIQIRQRINQIDHIENVQQQPEHINQNQQNLLTNQIIGKQNDARNYQQEISTQVEDESDMMKSRQFSVFQKQNLQKQTQIVRYQSLIVDSDEDQDDKKNSNSDSEKEEEVVKVWTALKKSKEIPNENQIQQDNNEKENQQYFNPLVFEEVLQQSQINLNRNIFSTDKMANKSTFGAVLITQVDSEEDEQSKEELADQVSQEIGIISNQDAEVTAENRIMMSVMQTKFSQSIKNQMKLQSSLNNSSKSNQQDDIFKSKIVFINQTPVIVREDDAYIRKVRKIQNYFRFVQPYKKLKKQHRYRVNVINELIVTEKKYVSDLKIIKENIQKPLLQLIDSQDHVRFMFNVDSILYFNQEFLKILESQEKEVKIKPYATIMIEISVLLAGFKFYYDYCKEFEASKKMRDQYENTNQIYQKFFNDLQKNKKNQLNSLDIESYLIKPVQRLPKYVLLYKDLLKHTNKDHPDYENIFKCLKFFEEINDKNNQEMKIYLEQLKIVELQNLFGQHVKIAEPNRKYCFEEVCSIYTDKKENNIILYAFNNFLLFAQKKQNGQQTYCFHLQLTYQSYVKDKENTNYFENFFEVVNKTESIIIINQDNESKKQLIGNIQEIIQQLKQKQINMEYLRKTTSFMDIGDAQKEQKQQDFDYEIKVIVIGTEIRNTKSNPYTVYIIQIFIQEYQTKIFVRYSQIVSLQTIVNKFDQSLKVPVFSTLNWLHSNDSKVIDERKLLIEKFLSSVLNSSKCQNTVEYQKQILELLSLSQDFFSIPRKKNTASQIKMGEEEIKKMILQSQFSVGIKPNLLQSMMMNRQSSNIMQAAKAQAQRSSLLTLEQDSSVVIGQSASKQPYFIEVSLMDGRTIQVGFKKQTLTLFIKNEVAKFVGLKQWLDFRLFIVDQNRDQRVIDDDETMSSILDAHSNQNKGLINAFKKLFTYEQKFQFIFRKYFYLNWKSEEADYKQDEQRLKYIVHDLIWETRNEKFQFNFNDLCLITALFYYSTNTQQNQLSTLLPKVIPKNFLKSIKEEVWLKEIVNNINSLQQQLIQIQKDNQQSQMSKNKNLHTSIPVLAQLMFMNFFKTKQHFGMSQFFVECNKQTIQLFDKNFAIKINSNVFIGLNFSGFHILKPDNKMLIFTSPYGKLSEMKACTTEFCCTINNAKLTFKTQFPFEIKSLILEYQQLQEFTKQLAYGIN</sequence>
<keyword evidence="1" id="KW-0175">Coiled coil</keyword>
<evidence type="ECO:0000313" key="6">
    <source>
        <dbReference type="EMBL" id="CAD8087510.1"/>
    </source>
</evidence>
<dbReference type="PROSITE" id="PS50195">
    <property type="entry name" value="PX"/>
    <property type="match status" value="1"/>
</dbReference>
<dbReference type="PROSITE" id="PS50010">
    <property type="entry name" value="DH_2"/>
    <property type="match status" value="1"/>
</dbReference>
<comment type="caution">
    <text evidence="6">The sequence shown here is derived from an EMBL/GenBank/DDBJ whole genome shotgun (WGS) entry which is preliminary data.</text>
</comment>
<feature type="compositionally biased region" description="Basic and acidic residues" evidence="2">
    <location>
        <begin position="109"/>
        <end position="118"/>
    </location>
</feature>
<feature type="region of interest" description="Disordered" evidence="2">
    <location>
        <begin position="105"/>
        <end position="124"/>
    </location>
</feature>
<keyword evidence="7" id="KW-1185">Reference proteome</keyword>
<feature type="coiled-coil region" evidence="1">
    <location>
        <begin position="1035"/>
        <end position="1062"/>
    </location>
</feature>
<dbReference type="SMART" id="SM00325">
    <property type="entry name" value="RhoGEF"/>
    <property type="match status" value="1"/>
</dbReference>
<dbReference type="PROSITE" id="PS50057">
    <property type="entry name" value="FERM_3"/>
    <property type="match status" value="1"/>
</dbReference>
<gene>
    <name evidence="6" type="ORF">PSON_ATCC_30995.1.T0510217</name>
</gene>
<evidence type="ECO:0000259" key="3">
    <source>
        <dbReference type="PROSITE" id="PS50010"/>
    </source>
</evidence>
<feature type="domain" description="DH" evidence="3">
    <location>
        <begin position="314"/>
        <end position="499"/>
    </location>
</feature>
<name>A0A8S1N511_9CILI</name>
<dbReference type="InterPro" id="IPR051092">
    <property type="entry name" value="FYVE_RhoGEF_PH"/>
</dbReference>
<dbReference type="EMBL" id="CAJJDN010000051">
    <property type="protein sequence ID" value="CAD8087510.1"/>
    <property type="molecule type" value="Genomic_DNA"/>
</dbReference>
<dbReference type="AlphaFoldDB" id="A0A8S1N511"/>
<evidence type="ECO:0000313" key="7">
    <source>
        <dbReference type="Proteomes" id="UP000692954"/>
    </source>
</evidence>
<organism evidence="6 7">
    <name type="scientific">Paramecium sonneborni</name>
    <dbReference type="NCBI Taxonomy" id="65129"/>
    <lineage>
        <taxon>Eukaryota</taxon>
        <taxon>Sar</taxon>
        <taxon>Alveolata</taxon>
        <taxon>Ciliophora</taxon>
        <taxon>Intramacronucleata</taxon>
        <taxon>Oligohymenophorea</taxon>
        <taxon>Peniculida</taxon>
        <taxon>Parameciidae</taxon>
        <taxon>Paramecium</taxon>
    </lineage>
</organism>
<dbReference type="InterPro" id="IPR000299">
    <property type="entry name" value="FERM_domain"/>
</dbReference>
<feature type="coiled-coil region" evidence="1">
    <location>
        <begin position="609"/>
        <end position="639"/>
    </location>
</feature>
<dbReference type="GO" id="GO:0005085">
    <property type="term" value="F:guanyl-nucleotide exchange factor activity"/>
    <property type="evidence" value="ECO:0007669"/>
    <property type="project" value="InterPro"/>
</dbReference>
<evidence type="ECO:0000259" key="5">
    <source>
        <dbReference type="PROSITE" id="PS50195"/>
    </source>
</evidence>
<dbReference type="CDD" id="cd01765">
    <property type="entry name" value="FERM_F0_F1"/>
    <property type="match status" value="1"/>
</dbReference>
<dbReference type="OrthoDB" id="1716625at2759"/>
<evidence type="ECO:0000256" key="1">
    <source>
        <dbReference type="SAM" id="Coils"/>
    </source>
</evidence>
<reference evidence="6" key="1">
    <citation type="submission" date="2021-01" db="EMBL/GenBank/DDBJ databases">
        <authorList>
            <consortium name="Genoscope - CEA"/>
            <person name="William W."/>
        </authorList>
    </citation>
    <scope>NUCLEOTIDE SEQUENCE</scope>
</reference>
<feature type="domain" description="PX" evidence="5">
    <location>
        <begin position="659"/>
        <end position="775"/>
    </location>
</feature>
<dbReference type="InterPro" id="IPR001683">
    <property type="entry name" value="PX_dom"/>
</dbReference>
<dbReference type="PANTHER" id="PTHR12673:SF159">
    <property type="entry name" value="LD03170P"/>
    <property type="match status" value="1"/>
</dbReference>
<dbReference type="Proteomes" id="UP000692954">
    <property type="component" value="Unassembled WGS sequence"/>
</dbReference>